<organism evidence="2 3">
    <name type="scientific">Aldrovandia affinis</name>
    <dbReference type="NCBI Taxonomy" id="143900"/>
    <lineage>
        <taxon>Eukaryota</taxon>
        <taxon>Metazoa</taxon>
        <taxon>Chordata</taxon>
        <taxon>Craniata</taxon>
        <taxon>Vertebrata</taxon>
        <taxon>Euteleostomi</taxon>
        <taxon>Actinopterygii</taxon>
        <taxon>Neopterygii</taxon>
        <taxon>Teleostei</taxon>
        <taxon>Notacanthiformes</taxon>
        <taxon>Halosauridae</taxon>
        <taxon>Aldrovandia</taxon>
    </lineage>
</organism>
<gene>
    <name evidence="2" type="ORF">AAFF_G00064520</name>
</gene>
<reference evidence="2" key="1">
    <citation type="journal article" date="2023" name="Science">
        <title>Genome structures resolve the early diversification of teleost fishes.</title>
        <authorList>
            <person name="Parey E."/>
            <person name="Louis A."/>
            <person name="Montfort J."/>
            <person name="Bouchez O."/>
            <person name="Roques C."/>
            <person name="Iampietro C."/>
            <person name="Lluch J."/>
            <person name="Castinel A."/>
            <person name="Donnadieu C."/>
            <person name="Desvignes T."/>
            <person name="Floi Bucao C."/>
            <person name="Jouanno E."/>
            <person name="Wen M."/>
            <person name="Mejri S."/>
            <person name="Dirks R."/>
            <person name="Jansen H."/>
            <person name="Henkel C."/>
            <person name="Chen W.J."/>
            <person name="Zahm M."/>
            <person name="Cabau C."/>
            <person name="Klopp C."/>
            <person name="Thompson A.W."/>
            <person name="Robinson-Rechavi M."/>
            <person name="Braasch I."/>
            <person name="Lecointre G."/>
            <person name="Bobe J."/>
            <person name="Postlethwait J.H."/>
            <person name="Berthelot C."/>
            <person name="Roest Crollius H."/>
            <person name="Guiguen Y."/>
        </authorList>
    </citation>
    <scope>NUCLEOTIDE SEQUENCE</scope>
    <source>
        <strain evidence="2">NC1722</strain>
    </source>
</reference>
<keyword evidence="3" id="KW-1185">Reference proteome</keyword>
<accession>A0AAD7T3N4</accession>
<keyword evidence="1" id="KW-0472">Membrane</keyword>
<feature type="transmembrane region" description="Helical" evidence="1">
    <location>
        <begin position="15"/>
        <end position="35"/>
    </location>
</feature>
<protein>
    <submittedName>
        <fullName evidence="2">Uncharacterized protein</fullName>
    </submittedName>
</protein>
<dbReference type="EMBL" id="JAINUG010000014">
    <property type="protein sequence ID" value="KAJ8413854.1"/>
    <property type="molecule type" value="Genomic_DNA"/>
</dbReference>
<dbReference type="Proteomes" id="UP001221898">
    <property type="component" value="Unassembled WGS sequence"/>
</dbReference>
<evidence type="ECO:0000256" key="1">
    <source>
        <dbReference type="SAM" id="Phobius"/>
    </source>
</evidence>
<sequence length="89" mass="10385">MTSQPVTAQRMDPAVLIFLLYVMIAHELVCGWMQYRRQAAKPRKRPCPVWSSSIRVCHGTFRVSSQPTRTVKSERVRDWRKSGRIVRKA</sequence>
<keyword evidence="1" id="KW-1133">Transmembrane helix</keyword>
<proteinExistence type="predicted"/>
<keyword evidence="1" id="KW-0812">Transmembrane</keyword>
<evidence type="ECO:0000313" key="2">
    <source>
        <dbReference type="EMBL" id="KAJ8413854.1"/>
    </source>
</evidence>
<name>A0AAD7T3N4_9TELE</name>
<comment type="caution">
    <text evidence="2">The sequence shown here is derived from an EMBL/GenBank/DDBJ whole genome shotgun (WGS) entry which is preliminary data.</text>
</comment>
<evidence type="ECO:0000313" key="3">
    <source>
        <dbReference type="Proteomes" id="UP001221898"/>
    </source>
</evidence>
<dbReference type="AlphaFoldDB" id="A0AAD7T3N4"/>